<accession>A0A194XU79</accession>
<proteinExistence type="predicted"/>
<dbReference type="OrthoDB" id="2157530at2759"/>
<feature type="domain" description="Heterokaryon incompatibility" evidence="1">
    <location>
        <begin position="79"/>
        <end position="272"/>
    </location>
</feature>
<dbReference type="PANTHER" id="PTHR24148:SF73">
    <property type="entry name" value="HET DOMAIN PROTEIN (AFU_ORTHOLOGUE AFUA_8G01020)"/>
    <property type="match status" value="1"/>
</dbReference>
<protein>
    <submittedName>
        <fullName evidence="2">HET-domain-containing protein</fullName>
    </submittedName>
</protein>
<evidence type="ECO:0000313" key="3">
    <source>
        <dbReference type="Proteomes" id="UP000070700"/>
    </source>
</evidence>
<dbReference type="InParanoid" id="A0A194XU79"/>
<reference evidence="2 3" key="1">
    <citation type="submission" date="2015-10" db="EMBL/GenBank/DDBJ databases">
        <title>Full genome of DAOMC 229536 Phialocephala scopiformis, a fungal endophyte of spruce producing the potent anti-insectan compound rugulosin.</title>
        <authorList>
            <consortium name="DOE Joint Genome Institute"/>
            <person name="Walker A.K."/>
            <person name="Frasz S.L."/>
            <person name="Seifert K.A."/>
            <person name="Miller J.D."/>
            <person name="Mondo S.J."/>
            <person name="Labutti K."/>
            <person name="Lipzen A."/>
            <person name="Dockter R."/>
            <person name="Kennedy M."/>
            <person name="Grigoriev I.V."/>
            <person name="Spatafora J.W."/>
        </authorList>
    </citation>
    <scope>NUCLEOTIDE SEQUENCE [LARGE SCALE GENOMIC DNA]</scope>
    <source>
        <strain evidence="2 3">CBS 120377</strain>
    </source>
</reference>
<dbReference type="EMBL" id="KQ947404">
    <property type="protein sequence ID" value="KUJ23875.1"/>
    <property type="molecule type" value="Genomic_DNA"/>
</dbReference>
<dbReference type="InterPro" id="IPR052895">
    <property type="entry name" value="HetReg/Transcr_Mod"/>
</dbReference>
<evidence type="ECO:0000313" key="2">
    <source>
        <dbReference type="EMBL" id="KUJ23875.1"/>
    </source>
</evidence>
<dbReference type="Proteomes" id="UP000070700">
    <property type="component" value="Unassembled WGS sequence"/>
</dbReference>
<dbReference type="InterPro" id="IPR010730">
    <property type="entry name" value="HET"/>
</dbReference>
<organism evidence="2 3">
    <name type="scientific">Mollisia scopiformis</name>
    <name type="common">Conifer needle endophyte fungus</name>
    <name type="synonym">Phialocephala scopiformis</name>
    <dbReference type="NCBI Taxonomy" id="149040"/>
    <lineage>
        <taxon>Eukaryota</taxon>
        <taxon>Fungi</taxon>
        <taxon>Dikarya</taxon>
        <taxon>Ascomycota</taxon>
        <taxon>Pezizomycotina</taxon>
        <taxon>Leotiomycetes</taxon>
        <taxon>Helotiales</taxon>
        <taxon>Mollisiaceae</taxon>
        <taxon>Mollisia</taxon>
    </lineage>
</organism>
<dbReference type="RefSeq" id="XP_018078230.1">
    <property type="nucleotide sequence ID" value="XM_018218005.1"/>
</dbReference>
<keyword evidence="3" id="KW-1185">Reference proteome</keyword>
<dbReference type="PANTHER" id="PTHR24148">
    <property type="entry name" value="ANKYRIN REPEAT DOMAIN-CONTAINING PROTEIN 39 HOMOLOG-RELATED"/>
    <property type="match status" value="1"/>
</dbReference>
<sequence>MDMDGCHCNVPVLKPNVESHRHGKCPIKPCSYQTLPSETSIRLLKLHTFPGTNHSCEKDLFSPLKCSLVTVDLSDNPAYAALSYTWGDPKIYYSSEDEIVAQSDWYCQCHTMEIDGEEVTISTNLYTALISLRYVKSAARYAEHNNVHEDCIYIWIDALCINQSDVSEKSSQVQLMGRIYSQSLHVLVWLGGADPISDSSIVLLEMLIALCLPTRNADGKYIGLELLPEMALDDPRFYEILGLSEHISIQIWSRLFAFLNRSWFRRAWVIQELGLAVKATFICGLHLFNDAHLRKWILLLSDMKILSKLEDLEPLLVSGHELTEHQLLQRASWPTTSSYSLYKSQDVNAWDIDMFMFLEYVRQKRKESKEISLLDQTVKRNAAFLPISQTIMLYRSTEASDPRDKIYAFLGISHGGTVPIPQSLAPNYSLSPRQVYIQWAEFMISSDTHLCLLSMVEDHSVRKMDGIPSWVPDFSTECRPVPFRRQSPLPFCADRGLGPMLAAFSEPGVLEVRGYKLNRITATAKSSDLEQGGIKAIAEFLSALPQGMMIKQPNTPLQQGSTTVDVDTYMPQSRLDFYWRTLITDRFTKEQHPAPQSCGQAMRISFRRCLSQTAADLIHNSKTGDEFTQRWQSYMEDNAAWESLLLPGEITPLQERLAEANSAARETQTSQLIVLNEDEDFGPNTPTELLANGQNLPWEIGLEADYMYRKKVCQKMRKLVIISPGGLGLAPDSVAIDDEVWIIAGSQVPFILRPVGENRYKLVGEAYVHGVMHGEAMEGVDVRYLGIRNILLV</sequence>
<dbReference type="AlphaFoldDB" id="A0A194XU79"/>
<dbReference type="GeneID" id="28827731"/>
<dbReference type="Pfam" id="PF06985">
    <property type="entry name" value="HET"/>
    <property type="match status" value="1"/>
</dbReference>
<dbReference type="Pfam" id="PF26639">
    <property type="entry name" value="Het-6_barrel"/>
    <property type="match status" value="1"/>
</dbReference>
<dbReference type="KEGG" id="psco:LY89DRAFT_712846"/>
<gene>
    <name evidence="2" type="ORF">LY89DRAFT_712846</name>
</gene>
<evidence type="ECO:0000259" key="1">
    <source>
        <dbReference type="Pfam" id="PF06985"/>
    </source>
</evidence>
<name>A0A194XU79_MOLSC</name>